<sequence>MISNILYALLGVSAMSRVHKTATILQQLAAICSLSENSSWKTVLGWDCLHEWMQSTVHALPPEYLKQGEAEILVPTWLKALASAASDYLQSRTSGGRNDHGHHMQGKGGRALKRIIRDFADTHRCFSNVILGFSGLSREAPSLSLCTVSDSGHNFVPNYPVRVIAMEIQLLLILYNGLHEEL</sequence>
<comment type="caution">
    <text evidence="1">The sequence shown here is derived from an EMBL/GenBank/DDBJ whole genome shotgun (WGS) entry which is preliminary data.</text>
</comment>
<reference evidence="1 2" key="1">
    <citation type="submission" date="2021-07" db="EMBL/GenBank/DDBJ databases">
        <title>The Aristolochia fimbriata genome: insights into angiosperm evolution, floral development and chemical biosynthesis.</title>
        <authorList>
            <person name="Jiao Y."/>
        </authorList>
    </citation>
    <scope>NUCLEOTIDE SEQUENCE [LARGE SCALE GENOMIC DNA]</scope>
    <source>
        <strain evidence="1">IBCAS-2021</strain>
        <tissue evidence="1">Leaf</tissue>
    </source>
</reference>
<evidence type="ECO:0000313" key="2">
    <source>
        <dbReference type="Proteomes" id="UP000825729"/>
    </source>
</evidence>
<accession>A0AAV7EQW7</accession>
<organism evidence="1 2">
    <name type="scientific">Aristolochia fimbriata</name>
    <name type="common">White veined hardy Dutchman's pipe vine</name>
    <dbReference type="NCBI Taxonomy" id="158543"/>
    <lineage>
        <taxon>Eukaryota</taxon>
        <taxon>Viridiplantae</taxon>
        <taxon>Streptophyta</taxon>
        <taxon>Embryophyta</taxon>
        <taxon>Tracheophyta</taxon>
        <taxon>Spermatophyta</taxon>
        <taxon>Magnoliopsida</taxon>
        <taxon>Magnoliidae</taxon>
        <taxon>Piperales</taxon>
        <taxon>Aristolochiaceae</taxon>
        <taxon>Aristolochia</taxon>
    </lineage>
</organism>
<name>A0AAV7EQW7_ARIFI</name>
<proteinExistence type="predicted"/>
<dbReference type="Proteomes" id="UP000825729">
    <property type="component" value="Unassembled WGS sequence"/>
</dbReference>
<evidence type="ECO:0000313" key="1">
    <source>
        <dbReference type="EMBL" id="KAG9450047.1"/>
    </source>
</evidence>
<protein>
    <submittedName>
        <fullName evidence="1">Uncharacterized protein</fullName>
    </submittedName>
</protein>
<dbReference type="AlphaFoldDB" id="A0AAV7EQW7"/>
<keyword evidence="2" id="KW-1185">Reference proteome</keyword>
<gene>
    <name evidence="1" type="ORF">H6P81_010012</name>
</gene>
<dbReference type="EMBL" id="JAINDJ010000004">
    <property type="protein sequence ID" value="KAG9450047.1"/>
    <property type="molecule type" value="Genomic_DNA"/>
</dbReference>